<reference evidence="2" key="2">
    <citation type="journal article" date="2021" name="Genome Biol. Evol.">
        <title>Developing a high-quality reference genome for a parasitic bivalve with doubly uniparental inheritance (Bivalvia: Unionida).</title>
        <authorList>
            <person name="Smith C.H."/>
        </authorList>
    </citation>
    <scope>NUCLEOTIDE SEQUENCE</scope>
    <source>
        <strain evidence="2">CHS0354</strain>
        <tissue evidence="2">Mantle</tissue>
    </source>
</reference>
<dbReference type="EMBL" id="JAEAOA010001685">
    <property type="protein sequence ID" value="KAK3601590.1"/>
    <property type="molecule type" value="Genomic_DNA"/>
</dbReference>
<name>A0AAE0W620_9BIVA</name>
<gene>
    <name evidence="2" type="ORF">CHS0354_027837</name>
</gene>
<feature type="transmembrane region" description="Helical" evidence="1">
    <location>
        <begin position="58"/>
        <end position="79"/>
    </location>
</feature>
<evidence type="ECO:0000313" key="2">
    <source>
        <dbReference type="EMBL" id="KAK3601590.1"/>
    </source>
</evidence>
<protein>
    <submittedName>
        <fullName evidence="2">Uncharacterized protein</fullName>
    </submittedName>
</protein>
<dbReference type="AlphaFoldDB" id="A0AAE0W620"/>
<sequence length="239" mass="26499">MPSTEDSTDLDVIVPNPTMSDLELSPTTKKVDRAINMVSYVIKPTSAYAKMIPLCKTLYLLLGFGVLYDAAFGGFSFTYCTYSKKIPGWPYVETRTQTSDIEVWTWVVIGVSPVIVISVIVVIIVCCKRDKKNTTSIALPRTYVPPPRRYTDTYYEDFTAHPSAQAALNVMAQRSSNDNSNNIYSYNQDGDHVLSPLRRPPEIQLKNDDFAAHSSVQAALNSIAQTSVNDGSRNISSSH</sequence>
<keyword evidence="1" id="KW-0472">Membrane</keyword>
<comment type="caution">
    <text evidence="2">The sequence shown here is derived from an EMBL/GenBank/DDBJ whole genome shotgun (WGS) entry which is preliminary data.</text>
</comment>
<proteinExistence type="predicted"/>
<dbReference type="Proteomes" id="UP001195483">
    <property type="component" value="Unassembled WGS sequence"/>
</dbReference>
<evidence type="ECO:0000256" key="1">
    <source>
        <dbReference type="SAM" id="Phobius"/>
    </source>
</evidence>
<accession>A0AAE0W620</accession>
<keyword evidence="1" id="KW-0812">Transmembrane</keyword>
<reference evidence="2" key="3">
    <citation type="submission" date="2023-05" db="EMBL/GenBank/DDBJ databases">
        <authorList>
            <person name="Smith C.H."/>
        </authorList>
    </citation>
    <scope>NUCLEOTIDE SEQUENCE</scope>
    <source>
        <strain evidence="2">CHS0354</strain>
        <tissue evidence="2">Mantle</tissue>
    </source>
</reference>
<organism evidence="2 3">
    <name type="scientific">Potamilus streckersoni</name>
    <dbReference type="NCBI Taxonomy" id="2493646"/>
    <lineage>
        <taxon>Eukaryota</taxon>
        <taxon>Metazoa</taxon>
        <taxon>Spiralia</taxon>
        <taxon>Lophotrochozoa</taxon>
        <taxon>Mollusca</taxon>
        <taxon>Bivalvia</taxon>
        <taxon>Autobranchia</taxon>
        <taxon>Heteroconchia</taxon>
        <taxon>Palaeoheterodonta</taxon>
        <taxon>Unionida</taxon>
        <taxon>Unionoidea</taxon>
        <taxon>Unionidae</taxon>
        <taxon>Ambleminae</taxon>
        <taxon>Lampsilini</taxon>
        <taxon>Potamilus</taxon>
    </lineage>
</organism>
<evidence type="ECO:0000313" key="3">
    <source>
        <dbReference type="Proteomes" id="UP001195483"/>
    </source>
</evidence>
<keyword evidence="1" id="KW-1133">Transmembrane helix</keyword>
<keyword evidence="3" id="KW-1185">Reference proteome</keyword>
<feature type="transmembrane region" description="Helical" evidence="1">
    <location>
        <begin position="103"/>
        <end position="127"/>
    </location>
</feature>
<reference evidence="2" key="1">
    <citation type="journal article" date="2021" name="Genome Biol. Evol.">
        <title>A High-Quality Reference Genome for a Parasitic Bivalve with Doubly Uniparental Inheritance (Bivalvia: Unionida).</title>
        <authorList>
            <person name="Smith C.H."/>
        </authorList>
    </citation>
    <scope>NUCLEOTIDE SEQUENCE</scope>
    <source>
        <strain evidence="2">CHS0354</strain>
    </source>
</reference>